<accession>A0ABV4DGB0</accession>
<gene>
    <name evidence="1" type="ORF">AALG99_04480</name>
</gene>
<organism evidence="1 2">
    <name type="scientific">Anaerostipes hominis</name>
    <name type="common">ex Lee et al. 2021</name>
    <dbReference type="NCBI Taxonomy" id="2025494"/>
    <lineage>
        <taxon>Bacteria</taxon>
        <taxon>Bacillati</taxon>
        <taxon>Bacillota</taxon>
        <taxon>Clostridia</taxon>
        <taxon>Lachnospirales</taxon>
        <taxon>Lachnospiraceae</taxon>
        <taxon>Anaerostipes</taxon>
    </lineage>
</organism>
<sequence length="103" mass="11563">MSYRYKNKKGFTLMELIVVLLLLAILLALLIPSLIGYITNAQKKACLVNKAGLLRALTANEIYELEGSGKYDTAYLKSLAEKSEYKCRICGCTARDIVGFRFF</sequence>
<dbReference type="Pfam" id="PF07963">
    <property type="entry name" value="N_methyl"/>
    <property type="match status" value="1"/>
</dbReference>
<dbReference type="RefSeq" id="WP_024728295.1">
    <property type="nucleotide sequence ID" value="NZ_BAABXW010000001.1"/>
</dbReference>
<dbReference type="InterPro" id="IPR045584">
    <property type="entry name" value="Pilin-like"/>
</dbReference>
<evidence type="ECO:0000313" key="1">
    <source>
        <dbReference type="EMBL" id="MEY8632794.1"/>
    </source>
</evidence>
<keyword evidence="2" id="KW-1185">Reference proteome</keyword>
<dbReference type="Proteomes" id="UP001565219">
    <property type="component" value="Unassembled WGS sequence"/>
</dbReference>
<protein>
    <submittedName>
        <fullName evidence="1">Prepilin-type N-terminal cleavage/methylation domain-containing protein</fullName>
    </submittedName>
</protein>
<dbReference type="Gene3D" id="3.30.700.10">
    <property type="entry name" value="Glycoprotein, Type 4 Pilin"/>
    <property type="match status" value="1"/>
</dbReference>
<comment type="caution">
    <text evidence="1">The sequence shown here is derived from an EMBL/GenBank/DDBJ whole genome shotgun (WGS) entry which is preliminary data.</text>
</comment>
<reference evidence="1 2" key="1">
    <citation type="submission" date="2024-03" db="EMBL/GenBank/DDBJ databases">
        <title>Mouse gut bacterial collection (mGBC) of GemPharmatech.</title>
        <authorList>
            <person name="He Y."/>
            <person name="Dong L."/>
            <person name="Wu D."/>
            <person name="Gao X."/>
            <person name="Lin Z."/>
        </authorList>
    </citation>
    <scope>NUCLEOTIDE SEQUENCE [LARGE SCALE GENOMIC DNA]</scope>
    <source>
        <strain evidence="1 2">32-10</strain>
    </source>
</reference>
<name>A0ABV4DGB0_9FIRM</name>
<dbReference type="SUPFAM" id="SSF54523">
    <property type="entry name" value="Pili subunits"/>
    <property type="match status" value="1"/>
</dbReference>
<dbReference type="NCBIfam" id="TIGR02532">
    <property type="entry name" value="IV_pilin_GFxxxE"/>
    <property type="match status" value="1"/>
</dbReference>
<proteinExistence type="predicted"/>
<evidence type="ECO:0000313" key="2">
    <source>
        <dbReference type="Proteomes" id="UP001565219"/>
    </source>
</evidence>
<dbReference type="EMBL" id="JBCLTR010000003">
    <property type="protein sequence ID" value="MEY8632794.1"/>
    <property type="molecule type" value="Genomic_DNA"/>
</dbReference>
<dbReference type="InterPro" id="IPR012902">
    <property type="entry name" value="N_methyl_site"/>
</dbReference>